<feature type="chain" id="PRO_5009523228" description="NodB homology domain-containing protein" evidence="4">
    <location>
        <begin position="27"/>
        <end position="466"/>
    </location>
</feature>
<dbReference type="Pfam" id="PF01522">
    <property type="entry name" value="Polysacc_deac_1"/>
    <property type="match status" value="1"/>
</dbReference>
<comment type="subcellular location">
    <subcellularLocation>
        <location evidence="1">Secreted</location>
    </subcellularLocation>
</comment>
<feature type="signal peptide" evidence="4">
    <location>
        <begin position="1"/>
        <end position="26"/>
    </location>
</feature>
<evidence type="ECO:0000256" key="1">
    <source>
        <dbReference type="ARBA" id="ARBA00004613"/>
    </source>
</evidence>
<comment type="caution">
    <text evidence="6">The sequence shown here is derived from an EMBL/GenBank/DDBJ whole genome shotgun (WGS) entry which is preliminary data.</text>
</comment>
<dbReference type="InterPro" id="IPR051398">
    <property type="entry name" value="Polysacch_Deacetylase"/>
</dbReference>
<dbReference type="GO" id="GO:0005975">
    <property type="term" value="P:carbohydrate metabolic process"/>
    <property type="evidence" value="ECO:0007669"/>
    <property type="project" value="InterPro"/>
</dbReference>
<sequence>MIKRVLTTLTIAGLIAVLCTANQAYAAADLINPSFEQAADGNAQKAYGWQDFQGGYQRALLGQNGTYGIRVTKSNTAGFAGAYQRIDLNQSSIKPVLVDGYVRGSSIVNSAGGYFGAGLYAEIVLNDGTVAYWNSPPNLGTFTWRRIGFNTGVLPHVNKPISHIFVIPVVGLARGTAYFDDIHVREFEPNQSAVTLTFDDGEISTYTEARSVLDSHGFDGVTAVVSGLVGDDGYMTQTQIEALESSGWEVVSHTVSHDDLTAMSASAARRQLANSKSQLQNMGFVIKNFAFPFGAYNMALIAEGSKYYRSMRPYETGDTPQGAFTPYETKVRSVISTTSVAEVEGWLAEAKANGRWVNLVFHSIAATGDDVYHTDPAVFAEIIQAVADSGLPVVTFDKGLDMFGAPTITPAVASTPITTTQTPSTSPTQTNPTSNSNSTAQSLVTDAFANVNSILNSRGINITIGN</sequence>
<dbReference type="Proteomes" id="UP000178249">
    <property type="component" value="Unassembled WGS sequence"/>
</dbReference>
<evidence type="ECO:0000259" key="5">
    <source>
        <dbReference type="PROSITE" id="PS51677"/>
    </source>
</evidence>
<reference evidence="6 7" key="1">
    <citation type="journal article" date="2016" name="Nat. Commun.">
        <title>Thousands of microbial genomes shed light on interconnected biogeochemical processes in an aquifer system.</title>
        <authorList>
            <person name="Anantharaman K."/>
            <person name="Brown C.T."/>
            <person name="Hug L.A."/>
            <person name="Sharon I."/>
            <person name="Castelle C.J."/>
            <person name="Probst A.J."/>
            <person name="Thomas B.C."/>
            <person name="Singh A."/>
            <person name="Wilkins M.J."/>
            <person name="Karaoz U."/>
            <person name="Brodie E.L."/>
            <person name="Williams K.H."/>
            <person name="Hubbard S.S."/>
            <person name="Banfield J.F."/>
        </authorList>
    </citation>
    <scope>NUCLEOTIDE SEQUENCE [LARGE SCALE GENOMIC DNA]</scope>
</reference>
<proteinExistence type="predicted"/>
<dbReference type="SUPFAM" id="SSF88713">
    <property type="entry name" value="Glycoside hydrolase/deacetylase"/>
    <property type="match status" value="1"/>
</dbReference>
<evidence type="ECO:0000313" key="6">
    <source>
        <dbReference type="EMBL" id="OGG44089.1"/>
    </source>
</evidence>
<dbReference type="InterPro" id="IPR002509">
    <property type="entry name" value="NODB_dom"/>
</dbReference>
<feature type="domain" description="NodB homology" evidence="5">
    <location>
        <begin position="192"/>
        <end position="394"/>
    </location>
</feature>
<accession>A0A1F6C4F5</accession>
<dbReference type="GO" id="GO:0016810">
    <property type="term" value="F:hydrolase activity, acting on carbon-nitrogen (but not peptide) bonds"/>
    <property type="evidence" value="ECO:0007669"/>
    <property type="project" value="InterPro"/>
</dbReference>
<evidence type="ECO:0000313" key="7">
    <source>
        <dbReference type="Proteomes" id="UP000178249"/>
    </source>
</evidence>
<protein>
    <recommendedName>
        <fullName evidence="5">NodB homology domain-containing protein</fullName>
    </recommendedName>
</protein>
<feature type="region of interest" description="Disordered" evidence="3">
    <location>
        <begin position="414"/>
        <end position="439"/>
    </location>
</feature>
<keyword evidence="2 4" id="KW-0732">Signal</keyword>
<dbReference type="EMBL" id="MFKP01000022">
    <property type="protein sequence ID" value="OGG44089.1"/>
    <property type="molecule type" value="Genomic_DNA"/>
</dbReference>
<dbReference type="PROSITE" id="PS51677">
    <property type="entry name" value="NODB"/>
    <property type="match status" value="1"/>
</dbReference>
<dbReference type="Gene3D" id="3.20.20.370">
    <property type="entry name" value="Glycoside hydrolase/deacetylase"/>
    <property type="match status" value="1"/>
</dbReference>
<evidence type="ECO:0000256" key="3">
    <source>
        <dbReference type="SAM" id="MobiDB-lite"/>
    </source>
</evidence>
<dbReference type="GO" id="GO:0005576">
    <property type="term" value="C:extracellular region"/>
    <property type="evidence" value="ECO:0007669"/>
    <property type="project" value="UniProtKB-SubCell"/>
</dbReference>
<evidence type="ECO:0000256" key="2">
    <source>
        <dbReference type="ARBA" id="ARBA00022729"/>
    </source>
</evidence>
<dbReference type="Gene3D" id="2.60.120.260">
    <property type="entry name" value="Galactose-binding domain-like"/>
    <property type="match status" value="1"/>
</dbReference>
<dbReference type="InterPro" id="IPR011330">
    <property type="entry name" value="Glyco_hydro/deAcase_b/a-brl"/>
</dbReference>
<name>A0A1F6C4F5_9BACT</name>
<dbReference type="PANTHER" id="PTHR34216:SF3">
    <property type="entry name" value="POLY-BETA-1,6-N-ACETYL-D-GLUCOSAMINE N-DEACETYLASE"/>
    <property type="match status" value="1"/>
</dbReference>
<dbReference type="AlphaFoldDB" id="A0A1F6C4F5"/>
<dbReference type="PANTHER" id="PTHR34216">
    <property type="match status" value="1"/>
</dbReference>
<organism evidence="6 7">
    <name type="scientific">Candidatus Kaiserbacteria bacterium RIFCSPHIGHO2_01_FULL_48_10</name>
    <dbReference type="NCBI Taxonomy" id="1798476"/>
    <lineage>
        <taxon>Bacteria</taxon>
        <taxon>Candidatus Kaiseribacteriota</taxon>
    </lineage>
</organism>
<evidence type="ECO:0000256" key="4">
    <source>
        <dbReference type="SAM" id="SignalP"/>
    </source>
</evidence>
<dbReference type="CDD" id="cd10970">
    <property type="entry name" value="CE4_DAC_u1_6s"/>
    <property type="match status" value="1"/>
</dbReference>
<gene>
    <name evidence="6" type="ORF">A2841_01190</name>
</gene>